<proteinExistence type="predicted"/>
<gene>
    <name evidence="1" type="primary">MBD2_0</name>
    <name evidence="1" type="ORF">CK203_052931</name>
</gene>
<dbReference type="Proteomes" id="UP000288805">
    <property type="component" value="Unassembled WGS sequence"/>
</dbReference>
<sequence>MTMFGTGGAFLGAGLVFGKREATYPESNSLVLLCTTLNKALAGCDSIIFHKLGSQETFDWNPLNFGIVLRAYSKQANKEENDLTGSSLPRYLDALQQIVATEVEPVPDPIQYRLPSFTGYSTTNAPSRVLPSVGLSLSNLVSGGLMCHVMIQLIFLKMEAGSGQLIKPNYCSAPGRVATAAKDQRYLLEHPEYMVHGVTLSQFSFQIPKPLQENYVRKRPARVNAGSYDDTTSSECLDLLNLVSTFLILAMTFIFAAVNPLSWAGPAECIDLQLRTQKVKVEEPNQSRAGDYDP</sequence>
<organism evidence="1 2">
    <name type="scientific">Vitis vinifera</name>
    <name type="common">Grape</name>
    <dbReference type="NCBI Taxonomy" id="29760"/>
    <lineage>
        <taxon>Eukaryota</taxon>
        <taxon>Viridiplantae</taxon>
        <taxon>Streptophyta</taxon>
        <taxon>Embryophyta</taxon>
        <taxon>Tracheophyta</taxon>
        <taxon>Spermatophyta</taxon>
        <taxon>Magnoliopsida</taxon>
        <taxon>eudicotyledons</taxon>
        <taxon>Gunneridae</taxon>
        <taxon>Pentapetalae</taxon>
        <taxon>rosids</taxon>
        <taxon>Vitales</taxon>
        <taxon>Vitaceae</taxon>
        <taxon>Viteae</taxon>
        <taxon>Vitis</taxon>
    </lineage>
</organism>
<comment type="caution">
    <text evidence="1">The sequence shown here is derived from an EMBL/GenBank/DDBJ whole genome shotgun (WGS) entry which is preliminary data.</text>
</comment>
<accession>A0A438GT09</accession>
<reference evidence="1 2" key="1">
    <citation type="journal article" date="2018" name="PLoS Genet.">
        <title>Population sequencing reveals clonal diversity and ancestral inbreeding in the grapevine cultivar Chardonnay.</title>
        <authorList>
            <person name="Roach M.J."/>
            <person name="Johnson D.L."/>
            <person name="Bohlmann J."/>
            <person name="van Vuuren H.J."/>
            <person name="Jones S.J."/>
            <person name="Pretorius I.S."/>
            <person name="Schmidt S.A."/>
            <person name="Borneman A.R."/>
        </authorList>
    </citation>
    <scope>NUCLEOTIDE SEQUENCE [LARGE SCALE GENOMIC DNA]</scope>
    <source>
        <strain evidence="2">cv. Chardonnay</strain>
        <tissue evidence="1">Leaf</tissue>
    </source>
</reference>
<dbReference type="EMBL" id="QGNW01000351">
    <property type="protein sequence ID" value="RVW75322.1"/>
    <property type="molecule type" value="Genomic_DNA"/>
</dbReference>
<evidence type="ECO:0000313" key="2">
    <source>
        <dbReference type="Proteomes" id="UP000288805"/>
    </source>
</evidence>
<dbReference type="AlphaFoldDB" id="A0A438GT09"/>
<name>A0A438GT09_VITVI</name>
<evidence type="ECO:0000313" key="1">
    <source>
        <dbReference type="EMBL" id="RVW75322.1"/>
    </source>
</evidence>
<protein>
    <submittedName>
        <fullName evidence="1">Methyl-CpG-binding domain-containing protein 2</fullName>
    </submittedName>
</protein>